<name>A0A841KDA5_9HYPH</name>
<dbReference type="RefSeq" id="WP_183333938.1">
    <property type="nucleotide sequence ID" value="NZ_BMHX01000003.1"/>
</dbReference>
<dbReference type="AlphaFoldDB" id="A0A841KDA5"/>
<accession>A0A841KDA5</accession>
<dbReference type="PANTHER" id="PTHR21600:SF44">
    <property type="entry name" value="RIBOSOMAL LARGE SUBUNIT PSEUDOURIDINE SYNTHASE D"/>
    <property type="match status" value="1"/>
</dbReference>
<dbReference type="InterPro" id="IPR036986">
    <property type="entry name" value="S4_RNA-bd_sf"/>
</dbReference>
<dbReference type="EC" id="5.4.99.-" evidence="8"/>
<evidence type="ECO:0000256" key="5">
    <source>
        <dbReference type="ARBA" id="ARBA00056072"/>
    </source>
</evidence>
<comment type="similarity">
    <text evidence="1 8">Belongs to the pseudouridine synthase RluA family.</text>
</comment>
<dbReference type="FunFam" id="3.30.2350.10:FF:000006">
    <property type="entry name" value="Pseudouridine synthase"/>
    <property type="match status" value="1"/>
</dbReference>
<dbReference type="GO" id="GO:0003723">
    <property type="term" value="F:RNA binding"/>
    <property type="evidence" value="ECO:0007669"/>
    <property type="project" value="UniProtKB-KW"/>
</dbReference>
<evidence type="ECO:0000313" key="11">
    <source>
        <dbReference type="Proteomes" id="UP000588017"/>
    </source>
</evidence>
<dbReference type="Pfam" id="PF01479">
    <property type="entry name" value="S4"/>
    <property type="match status" value="1"/>
</dbReference>
<dbReference type="PROSITE" id="PS01129">
    <property type="entry name" value="PSI_RLU"/>
    <property type="match status" value="1"/>
</dbReference>
<evidence type="ECO:0000256" key="8">
    <source>
        <dbReference type="RuleBase" id="RU362028"/>
    </source>
</evidence>
<dbReference type="CDD" id="cd00165">
    <property type="entry name" value="S4"/>
    <property type="match status" value="1"/>
</dbReference>
<evidence type="ECO:0000313" key="10">
    <source>
        <dbReference type="EMBL" id="MBB6167946.1"/>
    </source>
</evidence>
<dbReference type="InterPro" id="IPR006225">
    <property type="entry name" value="PsdUridine_synth_RluC/D"/>
</dbReference>
<dbReference type="InterPro" id="IPR006145">
    <property type="entry name" value="PsdUridine_synth_RsuA/RluA"/>
</dbReference>
<dbReference type="InterPro" id="IPR002942">
    <property type="entry name" value="S4_RNA-bd"/>
</dbReference>
<evidence type="ECO:0000256" key="3">
    <source>
        <dbReference type="ARBA" id="ARBA00023235"/>
    </source>
</evidence>
<dbReference type="Pfam" id="PF00849">
    <property type="entry name" value="PseudoU_synth_2"/>
    <property type="match status" value="1"/>
</dbReference>
<dbReference type="Gene3D" id="3.30.2350.10">
    <property type="entry name" value="Pseudouridine synthase"/>
    <property type="match status" value="1"/>
</dbReference>
<comment type="caution">
    <text evidence="10">The sequence shown here is derived from an EMBL/GenBank/DDBJ whole genome shotgun (WGS) entry which is preliminary data.</text>
</comment>
<evidence type="ECO:0000256" key="2">
    <source>
        <dbReference type="ARBA" id="ARBA00022884"/>
    </source>
</evidence>
<protein>
    <recommendedName>
        <fullName evidence="8">Pseudouridine synthase</fullName>
        <ecNumber evidence="8">5.4.99.-</ecNumber>
    </recommendedName>
</protein>
<evidence type="ECO:0000256" key="1">
    <source>
        <dbReference type="ARBA" id="ARBA00010876"/>
    </source>
</evidence>
<dbReference type="Proteomes" id="UP000588017">
    <property type="component" value="Unassembled WGS sequence"/>
</dbReference>
<dbReference type="SUPFAM" id="SSF55174">
    <property type="entry name" value="Alpha-L RNA-binding motif"/>
    <property type="match status" value="1"/>
</dbReference>
<dbReference type="SUPFAM" id="SSF55120">
    <property type="entry name" value="Pseudouridine synthase"/>
    <property type="match status" value="1"/>
</dbReference>
<dbReference type="Gene3D" id="3.10.290.10">
    <property type="entry name" value="RNA-binding S4 domain"/>
    <property type="match status" value="1"/>
</dbReference>
<keyword evidence="11" id="KW-1185">Reference proteome</keyword>
<organism evidence="10 11">
    <name type="scientific">Chelatococcus composti</name>
    <dbReference type="NCBI Taxonomy" id="1743235"/>
    <lineage>
        <taxon>Bacteria</taxon>
        <taxon>Pseudomonadati</taxon>
        <taxon>Pseudomonadota</taxon>
        <taxon>Alphaproteobacteria</taxon>
        <taxon>Hyphomicrobiales</taxon>
        <taxon>Chelatococcaceae</taxon>
        <taxon>Chelatococcus</taxon>
    </lineage>
</organism>
<comment type="catalytic activity">
    <reaction evidence="4">
        <text>uridine(1911/1915/1917) in 23S rRNA = pseudouridine(1911/1915/1917) in 23S rRNA</text>
        <dbReference type="Rhea" id="RHEA:42524"/>
        <dbReference type="Rhea" id="RHEA-COMP:10097"/>
        <dbReference type="Rhea" id="RHEA-COMP:10098"/>
        <dbReference type="ChEBI" id="CHEBI:65314"/>
        <dbReference type="ChEBI" id="CHEBI:65315"/>
        <dbReference type="EC" id="5.4.99.23"/>
    </reaction>
</comment>
<dbReference type="InterPro" id="IPR050188">
    <property type="entry name" value="RluA_PseudoU_synthase"/>
</dbReference>
<dbReference type="GO" id="GO:0160140">
    <property type="term" value="F:23S rRNA pseudouridine(1911/1915/1917) synthase activity"/>
    <property type="evidence" value="ECO:0007669"/>
    <property type="project" value="UniProtKB-EC"/>
</dbReference>
<proteinExistence type="inferred from homology"/>
<dbReference type="NCBIfam" id="TIGR00005">
    <property type="entry name" value="rluA_subfam"/>
    <property type="match status" value="1"/>
</dbReference>
<keyword evidence="3 8" id="KW-0413">Isomerase</keyword>
<dbReference type="CDD" id="cd02869">
    <property type="entry name" value="PseudoU_synth_RluA_like"/>
    <property type="match status" value="1"/>
</dbReference>
<dbReference type="PANTHER" id="PTHR21600">
    <property type="entry name" value="MITOCHONDRIAL RNA PSEUDOURIDINE SYNTHASE"/>
    <property type="match status" value="1"/>
</dbReference>
<evidence type="ECO:0000256" key="7">
    <source>
        <dbReference type="PROSITE-ProRule" id="PRU00182"/>
    </source>
</evidence>
<evidence type="ECO:0000256" key="6">
    <source>
        <dbReference type="PIRSR" id="PIRSR606225-1"/>
    </source>
</evidence>
<dbReference type="PROSITE" id="PS50889">
    <property type="entry name" value="S4"/>
    <property type="match status" value="1"/>
</dbReference>
<evidence type="ECO:0000256" key="4">
    <source>
        <dbReference type="ARBA" id="ARBA00036882"/>
    </source>
</evidence>
<feature type="active site" evidence="6">
    <location>
        <position position="148"/>
    </location>
</feature>
<dbReference type="InterPro" id="IPR020103">
    <property type="entry name" value="PsdUridine_synth_cat_dom_sf"/>
</dbReference>
<evidence type="ECO:0000259" key="9">
    <source>
        <dbReference type="SMART" id="SM00363"/>
    </source>
</evidence>
<comment type="function">
    <text evidence="5">Responsible for synthesis of pseudouridine from uracil at positions 1911, 1915 and 1917 in 23S ribosomal RNA.</text>
</comment>
<dbReference type="GO" id="GO:0000455">
    <property type="term" value="P:enzyme-directed rRNA pseudouridine synthesis"/>
    <property type="evidence" value="ECO:0007669"/>
    <property type="project" value="TreeGrafter"/>
</dbReference>
<keyword evidence="2 7" id="KW-0694">RNA-binding</keyword>
<dbReference type="SMART" id="SM00363">
    <property type="entry name" value="S4"/>
    <property type="match status" value="1"/>
</dbReference>
<dbReference type="EMBL" id="JACHEH010000003">
    <property type="protein sequence ID" value="MBB6167946.1"/>
    <property type="molecule type" value="Genomic_DNA"/>
</dbReference>
<gene>
    <name evidence="10" type="ORF">HNQ73_001569</name>
</gene>
<dbReference type="InterPro" id="IPR006224">
    <property type="entry name" value="PsdUridine_synth_RluA-like_CS"/>
</dbReference>
<comment type="catalytic activity">
    <reaction evidence="8">
        <text>a uridine in RNA = a pseudouridine in RNA</text>
        <dbReference type="Rhea" id="RHEA:48348"/>
        <dbReference type="Rhea" id="RHEA-COMP:12068"/>
        <dbReference type="Rhea" id="RHEA-COMP:12069"/>
        <dbReference type="ChEBI" id="CHEBI:65314"/>
        <dbReference type="ChEBI" id="CHEBI:65315"/>
    </reaction>
</comment>
<reference evidence="10 11" key="1">
    <citation type="submission" date="2020-08" db="EMBL/GenBank/DDBJ databases">
        <title>Genomic Encyclopedia of Type Strains, Phase IV (KMG-IV): sequencing the most valuable type-strain genomes for metagenomic binning, comparative biology and taxonomic classification.</title>
        <authorList>
            <person name="Goeker M."/>
        </authorList>
    </citation>
    <scope>NUCLEOTIDE SEQUENCE [LARGE SCALE GENOMIC DNA]</scope>
    <source>
        <strain evidence="10 11">DSM 101465</strain>
    </source>
</reference>
<sequence>MGHEMTDAGQIIHLTATAEDAGVRLDRALALRLPELSRSRIQQLIKDGCVTVGGATETNASRKLVPGLALAVAVPLPVAPEPAGEDIPLTVLYEDDSLIVIDKPAGLVVHPAPGNESGTLVNALIAHCGASLSGIGGVRRPGIVHRLDKDTSGVMVAAKTDEAHKGLSAQFADHGRTGPLHRAYVALVWGVPQPLAGTIDAPIDRAPHNREKMAVVRPGHGRTAITHYIVEERFAAGDAADVASLVRCRLETGRTHQIRVHLAHRGHPLLGDETYGSGFRTKSARLGEQARQALGALSRQALHAAELGFAHPVTGREMRFESPLPPDLQRLITALRANA</sequence>
<feature type="domain" description="RNA-binding S4" evidence="9">
    <location>
        <begin position="23"/>
        <end position="88"/>
    </location>
</feature>